<protein>
    <submittedName>
        <fullName evidence="2">Acetyltransferase, gnat family, putative</fullName>
    </submittedName>
</protein>
<evidence type="ECO:0000313" key="3">
    <source>
        <dbReference type="Proteomes" id="UP000000268"/>
    </source>
</evidence>
<dbReference type="RefSeq" id="WP_012162116.1">
    <property type="nucleotide sequence ID" value="NC_009925.1"/>
</dbReference>
<dbReference type="KEGG" id="amr:AM1_1568"/>
<accession>B0C957</accession>
<gene>
    <name evidence="2" type="ordered locus">AM1_1568</name>
</gene>
<dbReference type="OrthoDB" id="9796171at2"/>
<organism evidence="2 3">
    <name type="scientific">Acaryochloris marina (strain MBIC 11017)</name>
    <dbReference type="NCBI Taxonomy" id="329726"/>
    <lineage>
        <taxon>Bacteria</taxon>
        <taxon>Bacillati</taxon>
        <taxon>Cyanobacteriota</taxon>
        <taxon>Cyanophyceae</taxon>
        <taxon>Acaryochloridales</taxon>
        <taxon>Acaryochloridaceae</taxon>
        <taxon>Acaryochloris</taxon>
    </lineage>
</organism>
<sequence length="169" mass="19516">MESTAVVGPIIRPIEQPDICAVANLMIDLSQIAVQSHPDIHRPLRVDHAREYLEEKIGVEQEFIYVAVTDDQLVGYIHFEVCERAETIFSHARKNIYLHQIYVVKEFRRKGVGSQLISTMKRFAQEVENLKWIWFDMYTSNSSALKFYQSQGFETIGTRMSLGQDSGFK</sequence>
<dbReference type="Pfam" id="PF00583">
    <property type="entry name" value="Acetyltransf_1"/>
    <property type="match status" value="1"/>
</dbReference>
<dbReference type="Gene3D" id="3.40.630.30">
    <property type="match status" value="1"/>
</dbReference>
<reference evidence="2 3" key="1">
    <citation type="journal article" date="2008" name="Proc. Natl. Acad. Sci. U.S.A.">
        <title>Niche adaptation and genome expansion in the chlorophyll d-producing cyanobacterium Acaryochloris marina.</title>
        <authorList>
            <person name="Swingley W.D."/>
            <person name="Chen M."/>
            <person name="Cheung P.C."/>
            <person name="Conrad A.L."/>
            <person name="Dejesa L.C."/>
            <person name="Hao J."/>
            <person name="Honchak B.M."/>
            <person name="Karbach L.E."/>
            <person name="Kurdoglu A."/>
            <person name="Lahiri S."/>
            <person name="Mastrian S.D."/>
            <person name="Miyashita H."/>
            <person name="Page L."/>
            <person name="Ramakrishna P."/>
            <person name="Satoh S."/>
            <person name="Sattley W.M."/>
            <person name="Shimada Y."/>
            <person name="Taylor H.L."/>
            <person name="Tomo T."/>
            <person name="Tsuchiya T."/>
            <person name="Wang Z.T."/>
            <person name="Raymond J."/>
            <person name="Mimuro M."/>
            <person name="Blankenship R.E."/>
            <person name="Touchman J.W."/>
        </authorList>
    </citation>
    <scope>NUCLEOTIDE SEQUENCE [LARGE SCALE GENOMIC DNA]</scope>
    <source>
        <strain evidence="3">MBIC 11017</strain>
    </source>
</reference>
<dbReference type="CDD" id="cd04301">
    <property type="entry name" value="NAT_SF"/>
    <property type="match status" value="1"/>
</dbReference>
<dbReference type="EMBL" id="CP000828">
    <property type="protein sequence ID" value="ABW26592.1"/>
    <property type="molecule type" value="Genomic_DNA"/>
</dbReference>
<dbReference type="InterPro" id="IPR000182">
    <property type="entry name" value="GNAT_dom"/>
</dbReference>
<evidence type="ECO:0000313" key="2">
    <source>
        <dbReference type="EMBL" id="ABW26592.1"/>
    </source>
</evidence>
<dbReference type="AlphaFoldDB" id="B0C957"/>
<dbReference type="GO" id="GO:0016747">
    <property type="term" value="F:acyltransferase activity, transferring groups other than amino-acyl groups"/>
    <property type="evidence" value="ECO:0007669"/>
    <property type="project" value="InterPro"/>
</dbReference>
<dbReference type="HOGENOM" id="CLU_013985_36_2_3"/>
<keyword evidence="2" id="KW-0808">Transferase</keyword>
<dbReference type="InterPro" id="IPR050276">
    <property type="entry name" value="MshD_Acetyltransferase"/>
</dbReference>
<dbReference type="eggNOG" id="COG0456">
    <property type="taxonomic scope" value="Bacteria"/>
</dbReference>
<proteinExistence type="predicted"/>
<name>B0C957_ACAM1</name>
<feature type="domain" description="N-acetyltransferase" evidence="1">
    <location>
        <begin position="9"/>
        <end position="169"/>
    </location>
</feature>
<dbReference type="Proteomes" id="UP000000268">
    <property type="component" value="Chromosome"/>
</dbReference>
<evidence type="ECO:0000259" key="1">
    <source>
        <dbReference type="PROSITE" id="PS51186"/>
    </source>
</evidence>
<dbReference type="PROSITE" id="PS51186">
    <property type="entry name" value="GNAT"/>
    <property type="match status" value="1"/>
</dbReference>
<keyword evidence="3" id="KW-1185">Reference proteome</keyword>
<dbReference type="PANTHER" id="PTHR43617">
    <property type="entry name" value="L-AMINO ACID N-ACETYLTRANSFERASE"/>
    <property type="match status" value="1"/>
</dbReference>
<dbReference type="SUPFAM" id="SSF55729">
    <property type="entry name" value="Acyl-CoA N-acyltransferases (Nat)"/>
    <property type="match status" value="1"/>
</dbReference>
<dbReference type="InterPro" id="IPR016181">
    <property type="entry name" value="Acyl_CoA_acyltransferase"/>
</dbReference>